<dbReference type="InterPro" id="IPR011701">
    <property type="entry name" value="MFS"/>
</dbReference>
<evidence type="ECO:0000313" key="8">
    <source>
        <dbReference type="EMBL" id="KAF4313168.1"/>
    </source>
</evidence>
<dbReference type="PANTHER" id="PTHR42718">
    <property type="entry name" value="MAJOR FACILITATOR SUPERFAMILY MULTIDRUG TRANSPORTER MFSC"/>
    <property type="match status" value="1"/>
</dbReference>
<dbReference type="CDD" id="cd00712">
    <property type="entry name" value="AsnB"/>
    <property type="match status" value="1"/>
</dbReference>
<dbReference type="GO" id="GO:0022857">
    <property type="term" value="F:transmembrane transporter activity"/>
    <property type="evidence" value="ECO:0007669"/>
    <property type="project" value="InterPro"/>
</dbReference>
<dbReference type="GO" id="GO:0004066">
    <property type="term" value="F:asparagine synthase (glutamine-hydrolyzing) activity"/>
    <property type="evidence" value="ECO:0007669"/>
    <property type="project" value="InterPro"/>
</dbReference>
<comment type="caution">
    <text evidence="8">The sequence shown here is derived from an EMBL/GenBank/DDBJ whole genome shotgun (WGS) entry which is preliminary data.</text>
</comment>
<comment type="subcellular location">
    <subcellularLocation>
        <location evidence="1">Membrane</location>
        <topology evidence="1">Multi-pass membrane protein</topology>
    </subcellularLocation>
</comment>
<feature type="transmembrane region" description="Helical" evidence="5">
    <location>
        <begin position="374"/>
        <end position="395"/>
    </location>
</feature>
<feature type="transmembrane region" description="Helical" evidence="5">
    <location>
        <begin position="223"/>
        <end position="244"/>
    </location>
</feature>
<keyword evidence="9" id="KW-1185">Reference proteome</keyword>
<evidence type="ECO:0000259" key="6">
    <source>
        <dbReference type="PROSITE" id="PS50850"/>
    </source>
</evidence>
<dbReference type="Pfam" id="PF07690">
    <property type="entry name" value="MFS_1"/>
    <property type="match status" value="1"/>
</dbReference>
<dbReference type="InterPro" id="IPR020846">
    <property type="entry name" value="MFS_dom"/>
</dbReference>
<dbReference type="Gene3D" id="3.60.20.10">
    <property type="entry name" value="Glutamine Phosphoribosylpyrophosphate, subunit 1, domain 1"/>
    <property type="match status" value="1"/>
</dbReference>
<dbReference type="PROSITE" id="PS50850">
    <property type="entry name" value="MFS"/>
    <property type="match status" value="1"/>
</dbReference>
<evidence type="ECO:0000259" key="7">
    <source>
        <dbReference type="PROSITE" id="PS51278"/>
    </source>
</evidence>
<dbReference type="Pfam" id="PF13537">
    <property type="entry name" value="GATase_7"/>
    <property type="match status" value="1"/>
</dbReference>
<feature type="domain" description="Glutamine amidotransferase type-2" evidence="7">
    <location>
        <begin position="515"/>
        <end position="717"/>
    </location>
</feature>
<evidence type="ECO:0000256" key="3">
    <source>
        <dbReference type="ARBA" id="ARBA00022989"/>
    </source>
</evidence>
<feature type="domain" description="Major facilitator superfamily (MFS) profile" evidence="6">
    <location>
        <begin position="68"/>
        <end position="533"/>
    </location>
</feature>
<feature type="transmembrane region" description="Helical" evidence="5">
    <location>
        <begin position="336"/>
        <end position="354"/>
    </location>
</feature>
<dbReference type="SUPFAM" id="SSF56235">
    <property type="entry name" value="N-terminal nucleophile aminohydrolases (Ntn hydrolases)"/>
    <property type="match status" value="1"/>
</dbReference>
<keyword evidence="2 5" id="KW-0812">Transmembrane</keyword>
<keyword evidence="3 5" id="KW-1133">Transmembrane helix</keyword>
<feature type="transmembrane region" description="Helical" evidence="5">
    <location>
        <begin position="66"/>
        <end position="93"/>
    </location>
</feature>
<gene>
    <name evidence="8" type="ORF">GTA08_BOTSDO00157</name>
</gene>
<evidence type="ECO:0000256" key="4">
    <source>
        <dbReference type="ARBA" id="ARBA00023136"/>
    </source>
</evidence>
<evidence type="ECO:0000256" key="5">
    <source>
        <dbReference type="SAM" id="Phobius"/>
    </source>
</evidence>
<protein>
    <submittedName>
        <fullName evidence="8">Asparagine synthase</fullName>
    </submittedName>
</protein>
<dbReference type="Pfam" id="PF00733">
    <property type="entry name" value="Asn_synthase"/>
    <property type="match status" value="1"/>
</dbReference>
<dbReference type="OrthoDB" id="2130629at2759"/>
<proteinExistence type="predicted"/>
<dbReference type="SUPFAM" id="SSF52402">
    <property type="entry name" value="Adenine nucleotide alpha hydrolases-like"/>
    <property type="match status" value="1"/>
</dbReference>
<feature type="transmembrane region" description="Helical" evidence="5">
    <location>
        <begin position="297"/>
        <end position="315"/>
    </location>
</feature>
<feature type="transmembrane region" description="Helical" evidence="5">
    <location>
        <begin position="402"/>
        <end position="420"/>
    </location>
</feature>
<reference evidence="8" key="1">
    <citation type="submission" date="2020-04" db="EMBL/GenBank/DDBJ databases">
        <title>Genome Assembly and Annotation of Botryosphaeria dothidea sdau 11-99, a Latent Pathogen of Apple Fruit Ring Rot in China.</title>
        <authorList>
            <person name="Yu C."/>
            <person name="Diao Y."/>
            <person name="Lu Q."/>
            <person name="Zhao J."/>
            <person name="Cui S."/>
            <person name="Peng C."/>
            <person name="He B."/>
            <person name="Liu H."/>
        </authorList>
    </citation>
    <scope>NUCLEOTIDE SEQUENCE [LARGE SCALE GENOMIC DNA]</scope>
    <source>
        <strain evidence="8">Sdau11-99</strain>
    </source>
</reference>
<dbReference type="InterPro" id="IPR029055">
    <property type="entry name" value="Ntn_hydrolases_N"/>
</dbReference>
<dbReference type="Gene3D" id="3.40.50.620">
    <property type="entry name" value="HUPs"/>
    <property type="match status" value="1"/>
</dbReference>
<organism evidence="8 9">
    <name type="scientific">Botryosphaeria dothidea</name>
    <dbReference type="NCBI Taxonomy" id="55169"/>
    <lineage>
        <taxon>Eukaryota</taxon>
        <taxon>Fungi</taxon>
        <taxon>Dikarya</taxon>
        <taxon>Ascomycota</taxon>
        <taxon>Pezizomycotina</taxon>
        <taxon>Dothideomycetes</taxon>
        <taxon>Dothideomycetes incertae sedis</taxon>
        <taxon>Botryosphaeriales</taxon>
        <taxon>Botryosphaeriaceae</taxon>
        <taxon>Botryosphaeria</taxon>
    </lineage>
</organism>
<dbReference type="PROSITE" id="PS51278">
    <property type="entry name" value="GATASE_TYPE_2"/>
    <property type="match status" value="1"/>
</dbReference>
<dbReference type="InterPro" id="IPR014729">
    <property type="entry name" value="Rossmann-like_a/b/a_fold"/>
</dbReference>
<keyword evidence="4 5" id="KW-0472">Membrane</keyword>
<name>A0A8H4NAC1_9PEZI</name>
<dbReference type="PANTHER" id="PTHR42718:SF27">
    <property type="entry name" value="TRANSPORTER, PUTATIVE-RELATED"/>
    <property type="match status" value="1"/>
</dbReference>
<dbReference type="InterPro" id="IPR017932">
    <property type="entry name" value="GATase_2_dom"/>
</dbReference>
<feature type="transmembrane region" description="Helical" evidence="5">
    <location>
        <begin position="265"/>
        <end position="285"/>
    </location>
</feature>
<feature type="transmembrane region" description="Helical" evidence="5">
    <location>
        <begin position="192"/>
        <end position="211"/>
    </location>
</feature>
<accession>A0A8H4NAC1</accession>
<dbReference type="InterPro" id="IPR001962">
    <property type="entry name" value="Asn_synthase"/>
</dbReference>
<dbReference type="GO" id="GO:0006529">
    <property type="term" value="P:asparagine biosynthetic process"/>
    <property type="evidence" value="ECO:0007669"/>
    <property type="project" value="InterPro"/>
</dbReference>
<dbReference type="CDD" id="cd01991">
    <property type="entry name" value="Asn_synthase_B_C"/>
    <property type="match status" value="1"/>
</dbReference>
<feature type="transmembrane region" description="Helical" evidence="5">
    <location>
        <begin position="105"/>
        <end position="122"/>
    </location>
</feature>
<evidence type="ECO:0000256" key="2">
    <source>
        <dbReference type="ARBA" id="ARBA00022692"/>
    </source>
</evidence>
<dbReference type="Proteomes" id="UP000572817">
    <property type="component" value="Unassembled WGS sequence"/>
</dbReference>
<evidence type="ECO:0000313" key="9">
    <source>
        <dbReference type="Proteomes" id="UP000572817"/>
    </source>
</evidence>
<dbReference type="EMBL" id="WWBZ02000001">
    <property type="protein sequence ID" value="KAF4313168.1"/>
    <property type="molecule type" value="Genomic_DNA"/>
</dbReference>
<dbReference type="GO" id="GO:0016020">
    <property type="term" value="C:membrane"/>
    <property type="evidence" value="ECO:0007669"/>
    <property type="project" value="UniProtKB-SubCell"/>
</dbReference>
<dbReference type="SUPFAM" id="SSF103473">
    <property type="entry name" value="MFS general substrate transporter"/>
    <property type="match status" value="1"/>
</dbReference>
<dbReference type="InterPro" id="IPR036259">
    <property type="entry name" value="MFS_trans_sf"/>
</dbReference>
<dbReference type="AlphaFoldDB" id="A0A8H4NAC1"/>
<dbReference type="Gene3D" id="1.20.1250.20">
    <property type="entry name" value="MFS general substrate transporter like domains"/>
    <property type="match status" value="1"/>
</dbReference>
<dbReference type="InterPro" id="IPR033738">
    <property type="entry name" value="AsnB_N"/>
</dbReference>
<feature type="transmembrane region" description="Helical" evidence="5">
    <location>
        <begin position="159"/>
        <end position="180"/>
    </location>
</feature>
<sequence>MSQTLLEVPHAAVVAPGEVQVETAPAHFQLSTPTIPPSPANHGSGRTLGAEVLEEDQLIVSKSRTAAVFTSITCITAMGSLLNGLLTVCIPVIAEQLNIPDSLQLWPISIFALTCGCTLLLCGSAADVLGCRRMCLIGTLLQSAFTLGCGLSTNATQMIVFRGLAGVAASFCLPSAVSIVTSSFPHGPRRNIAFATMGGGQPFGFGLGLVLGGVFADTIGWRWAFYTTTIVNSAVFALAIWVLPSSIDTPLTSSTLTHLAHDIDWVGALIISASLAGLSYVFAAITGSTHSIREPLNIALLATSLALLPAFVYWMHRQVARSKPALIPNALWRNTPFTAICLTVALVWGAFNVVEQFTAFYLEYVREIPALQSSLYFLPAPVAGALVNVAIGVLLPHLRPALAVPAGCLAAALAPLVLAACCGVDGPGYWRAVFPAMALNPVGPDVIYTIANLVVTAAFPGEMQGVAGGVFNTVAQIGKSVGLATTAVIAARVAGGDAGREALLEGYKAGWWYCCGLGLVTVGVNLQKLQSDLDSSLSKIKHRGPDARGQWISPDKRIALGHVRLAINDLAPSGNQPFHDAVVNGELYDYDAIRADLSGKTSYRFVGHSDCEIVIALYRHYGLSFLSHLRGEFALCLYDGRNQLFVAARDRYGIKPLFWTRDHSSQTDNRILIAAEAKAPEWDARSLKENGIFGGDRTHFQGVSAIRPGHYMLVRSGQHVESRPYWDADHPDKLVPETRSVEEIVEGVRERLLEAVRIRLRADVPVGICLSGGIDSSAIAGMITHLVRERGVQLANDKETDSISCFCIGFDENSGFDESEIVRRTADWLGVKYIKRHVGEDDFAAHFEDATCHCEL</sequence>
<evidence type="ECO:0000256" key="1">
    <source>
        <dbReference type="ARBA" id="ARBA00004141"/>
    </source>
</evidence>